<accession>X1T7R0</accession>
<reference evidence="1" key="1">
    <citation type="journal article" date="2014" name="Front. Microbiol.">
        <title>High frequency of phylogenetically diverse reductive dehalogenase-homologous genes in deep subseafloor sedimentary metagenomes.</title>
        <authorList>
            <person name="Kawai M."/>
            <person name="Futagami T."/>
            <person name="Toyoda A."/>
            <person name="Takaki Y."/>
            <person name="Nishi S."/>
            <person name="Hori S."/>
            <person name="Arai W."/>
            <person name="Tsubouchi T."/>
            <person name="Morono Y."/>
            <person name="Uchiyama I."/>
            <person name="Ito T."/>
            <person name="Fujiyama A."/>
            <person name="Inagaki F."/>
            <person name="Takami H."/>
        </authorList>
    </citation>
    <scope>NUCLEOTIDE SEQUENCE</scope>
    <source>
        <strain evidence="1">Expedition CK06-06</strain>
    </source>
</reference>
<evidence type="ECO:0000313" key="1">
    <source>
        <dbReference type="EMBL" id="GAI76019.1"/>
    </source>
</evidence>
<protein>
    <submittedName>
        <fullName evidence="1">Uncharacterized protein</fullName>
    </submittedName>
</protein>
<comment type="caution">
    <text evidence="1">The sequence shown here is derived from an EMBL/GenBank/DDBJ whole genome shotgun (WGS) entry which is preliminary data.</text>
</comment>
<gene>
    <name evidence="1" type="ORF">S12H4_13544</name>
</gene>
<name>X1T7R0_9ZZZZ</name>
<organism evidence="1">
    <name type="scientific">marine sediment metagenome</name>
    <dbReference type="NCBI Taxonomy" id="412755"/>
    <lineage>
        <taxon>unclassified sequences</taxon>
        <taxon>metagenomes</taxon>
        <taxon>ecological metagenomes</taxon>
    </lineage>
</organism>
<dbReference type="EMBL" id="BARW01006450">
    <property type="protein sequence ID" value="GAI76019.1"/>
    <property type="molecule type" value="Genomic_DNA"/>
</dbReference>
<proteinExistence type="predicted"/>
<dbReference type="AlphaFoldDB" id="X1T7R0"/>
<feature type="non-terminal residue" evidence="1">
    <location>
        <position position="177"/>
    </location>
</feature>
<sequence length="177" mass="20490">MKKYILPLILVLILSVSFIIGDTQNPEGNKHWANTWTEVEDLGGGKFGATISVGHRVFKDKIDGQYKKHKLTDERPAKGYVLIQGAKCCVEIYPYYAKYFNVNHEEVRLHEERWIVQRLKSPDKWRDVDAYNPVINVEEYPEPAGDVVKVIVNYDTDYGTLTIEYFQRDGNTLKHNV</sequence>